<evidence type="ECO:0000256" key="7">
    <source>
        <dbReference type="ARBA" id="ARBA00047899"/>
    </source>
</evidence>
<dbReference type="VEuPathDB" id="AmoebaDB:NF0009350"/>
<keyword evidence="4" id="KW-0547">Nucleotide-binding</keyword>
<evidence type="ECO:0000256" key="9">
    <source>
        <dbReference type="SAM" id="MobiDB-lite"/>
    </source>
</evidence>
<feature type="region of interest" description="Disordered" evidence="9">
    <location>
        <begin position="342"/>
        <end position="365"/>
    </location>
</feature>
<dbReference type="InterPro" id="IPR011009">
    <property type="entry name" value="Kinase-like_dom_sf"/>
</dbReference>
<sequence length="809" mass="92399">MENYYVIKILGRGSEGQVVLAEHKKTQEQIAIKRMEWSSYEDANIHLNEAQKLRDLSHKNIIKYLSVFLHQYSKKAETLYVCLCLEYCPRGDLQQLITSTIKKEKKMNEEDIVNYAEQIAEGLRYLHEHNIIHRDLKPQNILIASDGTLKIGDFGISREISTHSIPKTQCGTLEYMSYEMLNKEPYDQLADMYSYGVILFQMMTGKPIMFSMELRKNPNLFMDLEHLCVEDFGYSRDLFQLAKSFVSYDSRERPSAEQCLKKLNRLKAHSSKHHGKLNLVLQDFKALSNDLKLRVFSFLHIEDMYHIGLSCMEFYNLWEHHWWKLFTTSTKLGKEITKSVLQEHAQQGGSGNSSPRRKRSGSANSVIKNTTLRALSIGVGGSNNNGMTNSVPSSENIFKQQVFNYVKFQKPKKRRDMNKRGRNVVSEIHPSQMDEAALFMARSLMFGFSLNGNHLNEDLFTPQDHNDENAHNSPHHHRIVGELSLQTNAVAAVSSSSPISIDSPLSSSNGGSGGDDSGSASSSHQHSQTMMSSTTINNNNTSNIMTFLHPLLKYIFNISSNRDGKLFKSHVESKISKEALLFLCKLVIKYGCKYGRVYVNVKFPVDSQPKEIQAISIWQDPYNTKGIGFWRMLKLGIVKAPKSLGLSSIYRAIKAAQCMEEIHSSLMPIHQKPHWTLLSFVVSPHSRHKGLANQVLMPILRASDEATLAIFTVVYHDDDHEQEEEENRWNKKKNKKQPPTHEEDEKKDFVHKQDGRHDPSYIPSLQEVNSSSDCLSYFLQRLGFEVVKDHEMVKPKHGPAFTVLMRYGS</sequence>
<evidence type="ECO:0000256" key="6">
    <source>
        <dbReference type="ARBA" id="ARBA00022840"/>
    </source>
</evidence>
<dbReference type="InterPro" id="IPR000719">
    <property type="entry name" value="Prot_kinase_dom"/>
</dbReference>
<dbReference type="PANTHER" id="PTHR44899:SF3">
    <property type="entry name" value="SERINE_THREONINE-PROTEIN KINASE NEK1"/>
    <property type="match status" value="1"/>
</dbReference>
<dbReference type="AlphaFoldDB" id="A0A6A5C6L9"/>
<dbReference type="PROSITE" id="PS50011">
    <property type="entry name" value="PROTEIN_KINASE_DOM"/>
    <property type="match status" value="1"/>
</dbReference>
<keyword evidence="5" id="KW-0418">Kinase</keyword>
<dbReference type="VEuPathDB" id="AmoebaDB:FDP41_011995"/>
<evidence type="ECO:0000256" key="8">
    <source>
        <dbReference type="ARBA" id="ARBA00048679"/>
    </source>
</evidence>
<feature type="region of interest" description="Disordered" evidence="9">
    <location>
        <begin position="495"/>
        <end position="535"/>
    </location>
</feature>
<dbReference type="GO" id="GO:0004674">
    <property type="term" value="F:protein serine/threonine kinase activity"/>
    <property type="evidence" value="ECO:0007669"/>
    <property type="project" value="UniProtKB-KW"/>
</dbReference>
<reference evidence="11 12" key="1">
    <citation type="journal article" date="2019" name="Sci. Rep.">
        <title>Nanopore sequencing improves the draft genome of the human pathogenic amoeba Naegleria fowleri.</title>
        <authorList>
            <person name="Liechti N."/>
            <person name="Schurch N."/>
            <person name="Bruggmann R."/>
            <person name="Wittwer M."/>
        </authorList>
    </citation>
    <scope>NUCLEOTIDE SEQUENCE [LARGE SCALE GENOMIC DNA]</scope>
    <source>
        <strain evidence="11 12">ATCC 30894</strain>
    </source>
</reference>
<evidence type="ECO:0000259" key="10">
    <source>
        <dbReference type="PROSITE" id="PS50011"/>
    </source>
</evidence>
<feature type="domain" description="Protein kinase" evidence="10">
    <location>
        <begin position="4"/>
        <end position="277"/>
    </location>
</feature>
<protein>
    <recommendedName>
        <fullName evidence="1">non-specific serine/threonine protein kinase</fullName>
        <ecNumber evidence="1">2.7.11.1</ecNumber>
    </recommendedName>
</protein>
<dbReference type="PROSITE" id="PS00108">
    <property type="entry name" value="PROTEIN_KINASE_ST"/>
    <property type="match status" value="1"/>
</dbReference>
<keyword evidence="12" id="KW-1185">Reference proteome</keyword>
<organism evidence="11 12">
    <name type="scientific">Naegleria fowleri</name>
    <name type="common">Brain eating amoeba</name>
    <dbReference type="NCBI Taxonomy" id="5763"/>
    <lineage>
        <taxon>Eukaryota</taxon>
        <taxon>Discoba</taxon>
        <taxon>Heterolobosea</taxon>
        <taxon>Tetramitia</taxon>
        <taxon>Eutetramitia</taxon>
        <taxon>Vahlkampfiidae</taxon>
        <taxon>Naegleria</taxon>
    </lineage>
</organism>
<dbReference type="VEuPathDB" id="AmoebaDB:NfTy_023200"/>
<feature type="region of interest" description="Disordered" evidence="9">
    <location>
        <begin position="722"/>
        <end position="765"/>
    </location>
</feature>
<dbReference type="PANTHER" id="PTHR44899">
    <property type="entry name" value="CAMK FAMILY PROTEIN KINASE"/>
    <property type="match status" value="1"/>
</dbReference>
<dbReference type="EC" id="2.7.11.1" evidence="1"/>
<dbReference type="Gene3D" id="1.10.510.10">
    <property type="entry name" value="Transferase(Phosphotransferase) domain 1"/>
    <property type="match status" value="1"/>
</dbReference>
<keyword evidence="6" id="KW-0067">ATP-binding</keyword>
<feature type="compositionally biased region" description="Low complexity" evidence="9">
    <location>
        <begin position="495"/>
        <end position="509"/>
    </location>
</feature>
<feature type="compositionally biased region" description="Basic and acidic residues" evidence="9">
    <location>
        <begin position="739"/>
        <end position="759"/>
    </location>
</feature>
<comment type="catalytic activity">
    <reaction evidence="7">
        <text>L-threonyl-[protein] + ATP = O-phospho-L-threonyl-[protein] + ADP + H(+)</text>
        <dbReference type="Rhea" id="RHEA:46608"/>
        <dbReference type="Rhea" id="RHEA-COMP:11060"/>
        <dbReference type="Rhea" id="RHEA-COMP:11605"/>
        <dbReference type="ChEBI" id="CHEBI:15378"/>
        <dbReference type="ChEBI" id="CHEBI:30013"/>
        <dbReference type="ChEBI" id="CHEBI:30616"/>
        <dbReference type="ChEBI" id="CHEBI:61977"/>
        <dbReference type="ChEBI" id="CHEBI:456216"/>
        <dbReference type="EC" id="2.7.11.1"/>
    </reaction>
</comment>
<dbReference type="Pfam" id="PF00069">
    <property type="entry name" value="Pkinase"/>
    <property type="match status" value="1"/>
</dbReference>
<keyword evidence="3" id="KW-0808">Transferase</keyword>
<dbReference type="GO" id="GO:0005524">
    <property type="term" value="F:ATP binding"/>
    <property type="evidence" value="ECO:0007669"/>
    <property type="project" value="UniProtKB-KW"/>
</dbReference>
<dbReference type="EMBL" id="VFQX01000012">
    <property type="protein sequence ID" value="KAF0982134.1"/>
    <property type="molecule type" value="Genomic_DNA"/>
</dbReference>
<dbReference type="SMART" id="SM00220">
    <property type="entry name" value="S_TKc"/>
    <property type="match status" value="1"/>
</dbReference>
<keyword evidence="2" id="KW-0723">Serine/threonine-protein kinase</keyword>
<gene>
    <name evidence="11" type="ORF">FDP41_011995</name>
</gene>
<dbReference type="VEuPathDB" id="AmoebaDB:NF0069690"/>
<name>A0A6A5C6L9_NAEFO</name>
<accession>A0A6A5C6L9</accession>
<dbReference type="InterPro" id="IPR051131">
    <property type="entry name" value="NEK_Ser/Thr_kinase_NIMA"/>
</dbReference>
<evidence type="ECO:0000256" key="4">
    <source>
        <dbReference type="ARBA" id="ARBA00022741"/>
    </source>
</evidence>
<proteinExistence type="predicted"/>
<dbReference type="InterPro" id="IPR008271">
    <property type="entry name" value="Ser/Thr_kinase_AS"/>
</dbReference>
<evidence type="ECO:0000256" key="2">
    <source>
        <dbReference type="ARBA" id="ARBA00022527"/>
    </source>
</evidence>
<dbReference type="GeneID" id="68119210"/>
<feature type="compositionally biased region" description="Low complexity" evidence="9">
    <location>
        <begin position="517"/>
        <end position="535"/>
    </location>
</feature>
<dbReference type="Proteomes" id="UP000444721">
    <property type="component" value="Unassembled WGS sequence"/>
</dbReference>
<evidence type="ECO:0000313" key="11">
    <source>
        <dbReference type="EMBL" id="KAF0982134.1"/>
    </source>
</evidence>
<evidence type="ECO:0000256" key="3">
    <source>
        <dbReference type="ARBA" id="ARBA00022679"/>
    </source>
</evidence>
<dbReference type="SUPFAM" id="SSF56112">
    <property type="entry name" value="Protein kinase-like (PK-like)"/>
    <property type="match status" value="1"/>
</dbReference>
<evidence type="ECO:0000256" key="1">
    <source>
        <dbReference type="ARBA" id="ARBA00012513"/>
    </source>
</evidence>
<evidence type="ECO:0000313" key="12">
    <source>
        <dbReference type="Proteomes" id="UP000444721"/>
    </source>
</evidence>
<evidence type="ECO:0000256" key="5">
    <source>
        <dbReference type="ARBA" id="ARBA00022777"/>
    </source>
</evidence>
<dbReference type="OrthoDB" id="339325at2759"/>
<dbReference type="RefSeq" id="XP_044566847.1">
    <property type="nucleotide sequence ID" value="XM_044702465.1"/>
</dbReference>
<comment type="catalytic activity">
    <reaction evidence="8">
        <text>L-seryl-[protein] + ATP = O-phospho-L-seryl-[protein] + ADP + H(+)</text>
        <dbReference type="Rhea" id="RHEA:17989"/>
        <dbReference type="Rhea" id="RHEA-COMP:9863"/>
        <dbReference type="Rhea" id="RHEA-COMP:11604"/>
        <dbReference type="ChEBI" id="CHEBI:15378"/>
        <dbReference type="ChEBI" id="CHEBI:29999"/>
        <dbReference type="ChEBI" id="CHEBI:30616"/>
        <dbReference type="ChEBI" id="CHEBI:83421"/>
        <dbReference type="ChEBI" id="CHEBI:456216"/>
        <dbReference type="EC" id="2.7.11.1"/>
    </reaction>
</comment>
<comment type="caution">
    <text evidence="11">The sequence shown here is derived from an EMBL/GenBank/DDBJ whole genome shotgun (WGS) entry which is preliminary data.</text>
</comment>